<feature type="signal peptide" evidence="1">
    <location>
        <begin position="1"/>
        <end position="19"/>
    </location>
</feature>
<comment type="caution">
    <text evidence="3">The sequence shown here is derived from an EMBL/GenBank/DDBJ whole genome shotgun (WGS) entry which is preliminary data.</text>
</comment>
<evidence type="ECO:0000259" key="2">
    <source>
        <dbReference type="Pfam" id="PF19647"/>
    </source>
</evidence>
<accession>A0AAE3XJX4</accession>
<reference evidence="3" key="1">
    <citation type="submission" date="2023-07" db="EMBL/GenBank/DDBJ databases">
        <title>Genomic Encyclopedia of Type Strains, Phase IV (KMG-IV): sequencing the most valuable type-strain genomes for metagenomic binning, comparative biology and taxonomic classification.</title>
        <authorList>
            <person name="Goeker M."/>
        </authorList>
    </citation>
    <scope>NUCLEOTIDE SEQUENCE</scope>
    <source>
        <strain evidence="3">DSM 26174</strain>
    </source>
</reference>
<protein>
    <recommendedName>
        <fullName evidence="2">7(1) septoil knot domain-containing protein</fullName>
    </recommendedName>
</protein>
<keyword evidence="4" id="KW-1185">Reference proteome</keyword>
<name>A0AAE3XJX4_9BACT</name>
<evidence type="ECO:0000256" key="1">
    <source>
        <dbReference type="SAM" id="SignalP"/>
    </source>
</evidence>
<evidence type="ECO:0000313" key="4">
    <source>
        <dbReference type="Proteomes" id="UP001185092"/>
    </source>
</evidence>
<dbReference type="RefSeq" id="WP_309937738.1">
    <property type="nucleotide sequence ID" value="NZ_AP025305.1"/>
</dbReference>
<dbReference type="Pfam" id="PF19647">
    <property type="entry name" value="Septknot"/>
    <property type="match status" value="1"/>
</dbReference>
<dbReference type="AlphaFoldDB" id="A0AAE3XJX4"/>
<proteinExistence type="predicted"/>
<gene>
    <name evidence="3" type="ORF">HNQ88_001238</name>
</gene>
<sequence length="128" mass="14557">MKKTAITFLLFLSVLSSYANSNSENESRSISDLSEEEKKEAILHYLSSGDCEWNGIKLYGKVKFVDSFPDIKIKYVDSFPDIKVKFVNSFPDKCGKWQVVESFPDIKIQVVESFPDLKVKVVDSFPGM</sequence>
<dbReference type="EMBL" id="JAVDQD010000001">
    <property type="protein sequence ID" value="MDR6238262.1"/>
    <property type="molecule type" value="Genomic_DNA"/>
</dbReference>
<dbReference type="Proteomes" id="UP001185092">
    <property type="component" value="Unassembled WGS sequence"/>
</dbReference>
<organism evidence="3 4">
    <name type="scientific">Aureibacter tunicatorum</name>
    <dbReference type="NCBI Taxonomy" id="866807"/>
    <lineage>
        <taxon>Bacteria</taxon>
        <taxon>Pseudomonadati</taxon>
        <taxon>Bacteroidota</taxon>
        <taxon>Cytophagia</taxon>
        <taxon>Cytophagales</taxon>
        <taxon>Persicobacteraceae</taxon>
        <taxon>Aureibacter</taxon>
    </lineage>
</organism>
<feature type="domain" description="7(1) septoil knot" evidence="2">
    <location>
        <begin position="55"/>
        <end position="128"/>
    </location>
</feature>
<keyword evidence="1" id="KW-0732">Signal</keyword>
<evidence type="ECO:0000313" key="3">
    <source>
        <dbReference type="EMBL" id="MDR6238262.1"/>
    </source>
</evidence>
<feature type="chain" id="PRO_5041911997" description="7(1) septoil knot domain-containing protein" evidence="1">
    <location>
        <begin position="20"/>
        <end position="128"/>
    </location>
</feature>
<dbReference type="InterPro" id="IPR046148">
    <property type="entry name" value="Septknot"/>
</dbReference>